<dbReference type="GO" id="GO:0003824">
    <property type="term" value="F:catalytic activity"/>
    <property type="evidence" value="ECO:0007669"/>
    <property type="project" value="UniProtKB-ARBA"/>
</dbReference>
<evidence type="ECO:0000259" key="1">
    <source>
        <dbReference type="Pfam" id="PF00561"/>
    </source>
</evidence>
<name>A0A1H0ZIL9_9MICC</name>
<sequence>MNGVSLYYEEHGDGVPILCIHGTGSSAKVWGEAVEQLAQRGRTIIYDRRGCTRSERPEPYTMTTVGEHAEDAAALLQALKATPAVVVGRSYGGEIAVDLVQRYPGLVRALVLLEPAIVTMTAEAHAWEGALEANVAAAAATGGPEAGADCFYREILGDEGWTQLPGTWRRMVLDNAPAILAELKGGSSRPDQEQLAHVRKPVLIVSGAASPPVFRAVDNVLADLIPGSRHEVVEGGHLIDPASAEVLAFLDGQLAEGGGR</sequence>
<dbReference type="AlphaFoldDB" id="A0A1H0ZIL9"/>
<dbReference type="PANTHER" id="PTHR43433:SF5">
    <property type="entry name" value="AB HYDROLASE-1 DOMAIN-CONTAINING PROTEIN"/>
    <property type="match status" value="1"/>
</dbReference>
<dbReference type="Gene3D" id="3.40.50.1820">
    <property type="entry name" value="alpha/beta hydrolase"/>
    <property type="match status" value="1"/>
</dbReference>
<feature type="domain" description="AB hydrolase-1" evidence="1">
    <location>
        <begin position="16"/>
        <end position="128"/>
    </location>
</feature>
<keyword evidence="3" id="KW-1185">Reference proteome</keyword>
<dbReference type="InterPro" id="IPR050471">
    <property type="entry name" value="AB_hydrolase"/>
</dbReference>
<dbReference type="Pfam" id="PF00561">
    <property type="entry name" value="Abhydrolase_1"/>
    <property type="match status" value="1"/>
</dbReference>
<reference evidence="2 3" key="1">
    <citation type="submission" date="2016-10" db="EMBL/GenBank/DDBJ databases">
        <authorList>
            <person name="de Groot N.N."/>
        </authorList>
    </citation>
    <scope>NUCLEOTIDE SEQUENCE [LARGE SCALE GENOMIC DNA]</scope>
    <source>
        <strain evidence="2 3">DSM 20117</strain>
    </source>
</reference>
<gene>
    <name evidence="2" type="ORF">SAMN04489742_0380</name>
</gene>
<dbReference type="PANTHER" id="PTHR43433">
    <property type="entry name" value="HYDROLASE, ALPHA/BETA FOLD FAMILY PROTEIN"/>
    <property type="match status" value="1"/>
</dbReference>
<accession>A0A1H0ZIL9</accession>
<dbReference type="EMBL" id="FNKH01000002">
    <property type="protein sequence ID" value="SDQ27187.1"/>
    <property type="molecule type" value="Genomic_DNA"/>
</dbReference>
<evidence type="ECO:0000313" key="2">
    <source>
        <dbReference type="EMBL" id="SDQ27187.1"/>
    </source>
</evidence>
<protein>
    <submittedName>
        <fullName evidence="2">Pimeloyl-ACP methyl ester carboxylesterase</fullName>
    </submittedName>
</protein>
<evidence type="ECO:0000313" key="3">
    <source>
        <dbReference type="Proteomes" id="UP000181917"/>
    </source>
</evidence>
<organism evidence="2 3">
    <name type="scientific">Crystallibacter crystallopoietes</name>
    <dbReference type="NCBI Taxonomy" id="37928"/>
    <lineage>
        <taxon>Bacteria</taxon>
        <taxon>Bacillati</taxon>
        <taxon>Actinomycetota</taxon>
        <taxon>Actinomycetes</taxon>
        <taxon>Micrococcales</taxon>
        <taxon>Micrococcaceae</taxon>
        <taxon>Crystallibacter</taxon>
    </lineage>
</organism>
<dbReference type="InterPro" id="IPR029058">
    <property type="entry name" value="AB_hydrolase_fold"/>
</dbReference>
<dbReference type="SUPFAM" id="SSF53474">
    <property type="entry name" value="alpha/beta-Hydrolases"/>
    <property type="match status" value="1"/>
</dbReference>
<proteinExistence type="predicted"/>
<dbReference type="InterPro" id="IPR000073">
    <property type="entry name" value="AB_hydrolase_1"/>
</dbReference>
<dbReference type="STRING" id="37928.SAMN04489742_0380"/>
<dbReference type="Proteomes" id="UP000181917">
    <property type="component" value="Unassembled WGS sequence"/>
</dbReference>